<feature type="signal peptide" evidence="1">
    <location>
        <begin position="1"/>
        <end position="27"/>
    </location>
</feature>
<organism evidence="3 4">
    <name type="scientific">Desulfosarcina widdelii</name>
    <dbReference type="NCBI Taxonomy" id="947919"/>
    <lineage>
        <taxon>Bacteria</taxon>
        <taxon>Pseudomonadati</taxon>
        <taxon>Thermodesulfobacteriota</taxon>
        <taxon>Desulfobacteria</taxon>
        <taxon>Desulfobacterales</taxon>
        <taxon>Desulfosarcinaceae</taxon>
        <taxon>Desulfosarcina</taxon>
    </lineage>
</organism>
<sequence>MMNLKLIWIVMLFFSAVIVTSPHSALAADNTVAAITSIDGTVHLNRSSGENRIAIGFRLMPGDILETGSDGSLGLVFDDDTRLSMGPDSRLEIENFIFEPGKSEFSFIVRLFKGTAVYVSGLIAKMSTKATKLITPTASIGIRGTRFAVHVEEIKS</sequence>
<evidence type="ECO:0000313" key="4">
    <source>
        <dbReference type="Proteomes" id="UP000427769"/>
    </source>
</evidence>
<gene>
    <name evidence="3" type="ORF">DSCW_13740</name>
</gene>
<feature type="chain" id="PRO_5024360362" description="FecR protein domain-containing protein" evidence="1">
    <location>
        <begin position="28"/>
        <end position="156"/>
    </location>
</feature>
<dbReference type="AlphaFoldDB" id="A0A5K7ZCA1"/>
<proteinExistence type="predicted"/>
<dbReference type="KEGG" id="dwd:DSCW_13740"/>
<dbReference type="Pfam" id="PF04773">
    <property type="entry name" value="FecR"/>
    <property type="match status" value="1"/>
</dbReference>
<evidence type="ECO:0000256" key="1">
    <source>
        <dbReference type="SAM" id="SignalP"/>
    </source>
</evidence>
<dbReference type="EMBL" id="AP021875">
    <property type="protein sequence ID" value="BBO73957.1"/>
    <property type="molecule type" value="Genomic_DNA"/>
</dbReference>
<dbReference type="PANTHER" id="PTHR38731">
    <property type="entry name" value="LIPL45-RELATED LIPOPROTEIN-RELATED"/>
    <property type="match status" value="1"/>
</dbReference>
<evidence type="ECO:0000313" key="3">
    <source>
        <dbReference type="EMBL" id="BBO73957.1"/>
    </source>
</evidence>
<protein>
    <recommendedName>
        <fullName evidence="2">FecR protein domain-containing protein</fullName>
    </recommendedName>
</protein>
<reference evidence="3 4" key="1">
    <citation type="submission" date="2019-11" db="EMBL/GenBank/DDBJ databases">
        <title>Comparative genomics of hydrocarbon-degrading Desulfosarcina strains.</title>
        <authorList>
            <person name="Watanabe M."/>
            <person name="Kojima H."/>
            <person name="Fukui M."/>
        </authorList>
    </citation>
    <scope>NUCLEOTIDE SEQUENCE [LARGE SCALE GENOMIC DNA]</scope>
    <source>
        <strain evidence="3 4">PP31</strain>
    </source>
</reference>
<accession>A0A5K7ZCA1</accession>
<dbReference type="PANTHER" id="PTHR38731:SF1">
    <property type="entry name" value="FECR PROTEIN DOMAIN-CONTAINING PROTEIN"/>
    <property type="match status" value="1"/>
</dbReference>
<dbReference type="InterPro" id="IPR006860">
    <property type="entry name" value="FecR"/>
</dbReference>
<feature type="domain" description="FecR protein" evidence="2">
    <location>
        <begin position="64"/>
        <end position="151"/>
    </location>
</feature>
<evidence type="ECO:0000259" key="2">
    <source>
        <dbReference type="Pfam" id="PF04773"/>
    </source>
</evidence>
<dbReference type="Proteomes" id="UP000427769">
    <property type="component" value="Chromosome"/>
</dbReference>
<keyword evidence="4" id="KW-1185">Reference proteome</keyword>
<name>A0A5K7ZCA1_9BACT</name>
<keyword evidence="1" id="KW-0732">Signal</keyword>